<evidence type="ECO:0000256" key="3">
    <source>
        <dbReference type="ARBA" id="ARBA00022763"/>
    </source>
</evidence>
<organism evidence="6 7">
    <name type="scientific">Pseudonocardia yunnanensis</name>
    <dbReference type="NCBI Taxonomy" id="58107"/>
    <lineage>
        <taxon>Bacteria</taxon>
        <taxon>Bacillati</taxon>
        <taxon>Actinomycetota</taxon>
        <taxon>Actinomycetes</taxon>
        <taxon>Pseudonocardiales</taxon>
        <taxon>Pseudonocardiaceae</taxon>
        <taxon>Pseudonocardia</taxon>
    </lineage>
</organism>
<reference evidence="7" key="1">
    <citation type="journal article" date="2019" name="Int. J. Syst. Evol. Microbiol.">
        <title>The Global Catalogue of Microorganisms (GCM) 10K type strain sequencing project: providing services to taxonomists for standard genome sequencing and annotation.</title>
        <authorList>
            <consortium name="The Broad Institute Genomics Platform"/>
            <consortium name="The Broad Institute Genome Sequencing Center for Infectious Disease"/>
            <person name="Wu L."/>
            <person name="Ma J."/>
        </authorList>
    </citation>
    <scope>NUCLEOTIDE SEQUENCE [LARGE SCALE GENOMIC DNA]</scope>
    <source>
        <strain evidence="7">CCM 7043</strain>
    </source>
</reference>
<dbReference type="InterPro" id="IPR003265">
    <property type="entry name" value="HhH-GPD_domain"/>
</dbReference>
<comment type="catalytic activity">
    <reaction evidence="1">
        <text>Hydrolysis of alkylated DNA, releasing 3-methyladenine, 3-methylguanine, 7-methylguanine and 7-methyladenine.</text>
        <dbReference type="EC" id="3.2.2.21"/>
    </reaction>
</comment>
<keyword evidence="4" id="KW-0234">DNA repair</keyword>
<protein>
    <recommendedName>
        <fullName evidence="2">DNA-3-methyladenine glycosylase II</fullName>
        <ecNumber evidence="2">3.2.2.21</ecNumber>
    </recommendedName>
</protein>
<dbReference type="Gene3D" id="1.10.1670.40">
    <property type="match status" value="1"/>
</dbReference>
<keyword evidence="7" id="KW-1185">Reference proteome</keyword>
<dbReference type="PANTHER" id="PTHR43003">
    <property type="entry name" value="DNA-3-METHYLADENINE GLYCOSYLASE"/>
    <property type="match status" value="1"/>
</dbReference>
<dbReference type="Gene3D" id="1.10.340.30">
    <property type="entry name" value="Hypothetical protein, domain 2"/>
    <property type="match status" value="1"/>
</dbReference>
<dbReference type="Proteomes" id="UP001597114">
    <property type="component" value="Unassembled WGS sequence"/>
</dbReference>
<evidence type="ECO:0000313" key="6">
    <source>
        <dbReference type="EMBL" id="MFD1524641.1"/>
    </source>
</evidence>
<evidence type="ECO:0000256" key="1">
    <source>
        <dbReference type="ARBA" id="ARBA00000086"/>
    </source>
</evidence>
<sequence length="225" mass="25415">MTRSATTPENHLRRADPVLGAIIDRVVRENGGTRLTLPPDPTAPRDPNIPTDHYSMLIRAIVSQNISIIASTAIYRRLNERFGGRPPTPQEILDDDPEELRLTAGLSRAKTISLHSLAEHIVSGELDLEQLHELPDDAVVTQLVAVKGIGTWTAHIFLMFHLHRPDVLAVGDLEIRRCVQHEYGLPERPRPAELEEIAEPWRPYRTLACMYLWQIAHTTPQVQVY</sequence>
<dbReference type="EMBL" id="JBHUCO010000094">
    <property type="protein sequence ID" value="MFD1524641.1"/>
    <property type="molecule type" value="Genomic_DNA"/>
</dbReference>
<dbReference type="PANTHER" id="PTHR43003:SF5">
    <property type="entry name" value="DNA-3-METHYLADENINE GLYCOSYLASE"/>
    <property type="match status" value="1"/>
</dbReference>
<dbReference type="EC" id="3.2.2.21" evidence="2"/>
<dbReference type="InterPro" id="IPR051912">
    <property type="entry name" value="Alkylbase_DNA_Glycosylase/TA"/>
</dbReference>
<evidence type="ECO:0000256" key="4">
    <source>
        <dbReference type="ARBA" id="ARBA00023204"/>
    </source>
</evidence>
<gene>
    <name evidence="6" type="ORF">ACFSJD_44665</name>
</gene>
<evidence type="ECO:0000313" key="7">
    <source>
        <dbReference type="Proteomes" id="UP001597114"/>
    </source>
</evidence>
<dbReference type="InterPro" id="IPR011257">
    <property type="entry name" value="DNA_glycosylase"/>
</dbReference>
<keyword evidence="3" id="KW-0227">DNA damage</keyword>
<evidence type="ECO:0000259" key="5">
    <source>
        <dbReference type="SMART" id="SM00478"/>
    </source>
</evidence>
<dbReference type="SMART" id="SM00478">
    <property type="entry name" value="ENDO3c"/>
    <property type="match status" value="1"/>
</dbReference>
<dbReference type="Pfam" id="PF00730">
    <property type="entry name" value="HhH-GPD"/>
    <property type="match status" value="1"/>
</dbReference>
<comment type="caution">
    <text evidence="6">The sequence shown here is derived from an EMBL/GenBank/DDBJ whole genome shotgun (WGS) entry which is preliminary data.</text>
</comment>
<proteinExistence type="predicted"/>
<dbReference type="RefSeq" id="WP_344723435.1">
    <property type="nucleotide sequence ID" value="NZ_BAAAUS010000020.1"/>
</dbReference>
<accession>A0ABW4FAJ6</accession>
<evidence type="ECO:0000256" key="2">
    <source>
        <dbReference type="ARBA" id="ARBA00012000"/>
    </source>
</evidence>
<dbReference type="CDD" id="cd00056">
    <property type="entry name" value="ENDO3c"/>
    <property type="match status" value="1"/>
</dbReference>
<feature type="domain" description="HhH-GPD" evidence="5">
    <location>
        <begin position="62"/>
        <end position="217"/>
    </location>
</feature>
<dbReference type="SUPFAM" id="SSF48150">
    <property type="entry name" value="DNA-glycosylase"/>
    <property type="match status" value="1"/>
</dbReference>
<name>A0ABW4FAJ6_9PSEU</name>